<organism evidence="2 3">
    <name type="scientific">Rhizobium oryziradicis</name>
    <dbReference type="NCBI Taxonomy" id="1867956"/>
    <lineage>
        <taxon>Bacteria</taxon>
        <taxon>Pseudomonadati</taxon>
        <taxon>Pseudomonadota</taxon>
        <taxon>Alphaproteobacteria</taxon>
        <taxon>Hyphomicrobiales</taxon>
        <taxon>Rhizobiaceae</taxon>
        <taxon>Rhizobium/Agrobacterium group</taxon>
        <taxon>Rhizobium</taxon>
    </lineage>
</organism>
<name>A0A1Q8ZVR8_9HYPH</name>
<evidence type="ECO:0000313" key="3">
    <source>
        <dbReference type="Proteomes" id="UP000186894"/>
    </source>
</evidence>
<reference evidence="2 3" key="1">
    <citation type="submission" date="2016-09" db="EMBL/GenBank/DDBJ databases">
        <title>Rhizobium oryziradicis sp. nov., isolated from the root of rice.</title>
        <authorList>
            <person name="Zhao J."/>
            <person name="Zhang X."/>
        </authorList>
    </citation>
    <scope>NUCLEOTIDE SEQUENCE [LARGE SCALE GENOMIC DNA]</scope>
    <source>
        <strain evidence="2 3">N19</strain>
    </source>
</reference>
<dbReference type="InterPro" id="IPR009506">
    <property type="entry name" value="YjiS-like"/>
</dbReference>
<accession>A0A1Q8ZVR8</accession>
<evidence type="ECO:0000313" key="2">
    <source>
        <dbReference type="EMBL" id="OLP46115.1"/>
    </source>
</evidence>
<protein>
    <recommendedName>
        <fullName evidence="1">YjiS-like domain-containing protein</fullName>
    </recommendedName>
</protein>
<feature type="domain" description="YjiS-like" evidence="1">
    <location>
        <begin position="35"/>
        <end position="67"/>
    </location>
</feature>
<dbReference type="EMBL" id="MKIM01000022">
    <property type="protein sequence ID" value="OLP46115.1"/>
    <property type="molecule type" value="Genomic_DNA"/>
</dbReference>
<gene>
    <name evidence="2" type="ORF">BJF95_02875</name>
</gene>
<dbReference type="Proteomes" id="UP000186894">
    <property type="component" value="Unassembled WGS sequence"/>
</dbReference>
<sequence>MMTMRTTFEMTHRTFADVGMAFGAILRKYAQQVKAVVRIWSNRQAAMRLAEMDDYLLNDLGLTRSDVKHALGSGAYMADPSITLARHAKARRSGSELSLG</sequence>
<keyword evidence="3" id="KW-1185">Reference proteome</keyword>
<evidence type="ECO:0000259" key="1">
    <source>
        <dbReference type="Pfam" id="PF06568"/>
    </source>
</evidence>
<dbReference type="Pfam" id="PF06568">
    <property type="entry name" value="YjiS-like"/>
    <property type="match status" value="1"/>
</dbReference>
<dbReference type="AlphaFoldDB" id="A0A1Q8ZVR8"/>
<comment type="caution">
    <text evidence="2">The sequence shown here is derived from an EMBL/GenBank/DDBJ whole genome shotgun (WGS) entry which is preliminary data.</text>
</comment>
<proteinExistence type="predicted"/>